<keyword evidence="6" id="KW-1185">Reference proteome</keyword>
<evidence type="ECO:0000313" key="6">
    <source>
        <dbReference type="Proteomes" id="UP001642260"/>
    </source>
</evidence>
<dbReference type="InterPro" id="IPR035979">
    <property type="entry name" value="RBD_domain_sf"/>
</dbReference>
<comment type="caution">
    <text evidence="5">The sequence shown here is derived from an EMBL/GenBank/DDBJ whole genome shotgun (WGS) entry which is preliminary data.</text>
</comment>
<protein>
    <recommendedName>
        <fullName evidence="4">RRM domain-containing protein</fullName>
    </recommendedName>
</protein>
<dbReference type="InterPro" id="IPR000504">
    <property type="entry name" value="RRM_dom"/>
</dbReference>
<dbReference type="PANTHER" id="PTHR47640:SF72">
    <property type="entry name" value="OLIGOURIDYLATE-BINDING PROTEIN 1B"/>
    <property type="match status" value="1"/>
</dbReference>
<dbReference type="Proteomes" id="UP001642260">
    <property type="component" value="Unassembled WGS sequence"/>
</dbReference>
<dbReference type="GO" id="GO:0003729">
    <property type="term" value="F:mRNA binding"/>
    <property type="evidence" value="ECO:0007669"/>
    <property type="project" value="UniProtKB-ARBA"/>
</dbReference>
<dbReference type="SUPFAM" id="SSF54928">
    <property type="entry name" value="RNA-binding domain, RBD"/>
    <property type="match status" value="1"/>
</dbReference>
<gene>
    <name evidence="5" type="ORF">ERUC_LOCUS37624</name>
</gene>
<organism evidence="5 6">
    <name type="scientific">Eruca vesicaria subsp. sativa</name>
    <name type="common">Garden rocket</name>
    <name type="synonym">Eruca sativa</name>
    <dbReference type="NCBI Taxonomy" id="29727"/>
    <lineage>
        <taxon>Eukaryota</taxon>
        <taxon>Viridiplantae</taxon>
        <taxon>Streptophyta</taxon>
        <taxon>Embryophyta</taxon>
        <taxon>Tracheophyta</taxon>
        <taxon>Spermatophyta</taxon>
        <taxon>Magnoliopsida</taxon>
        <taxon>eudicotyledons</taxon>
        <taxon>Gunneridae</taxon>
        <taxon>Pentapetalae</taxon>
        <taxon>rosids</taxon>
        <taxon>malvids</taxon>
        <taxon>Brassicales</taxon>
        <taxon>Brassicaceae</taxon>
        <taxon>Brassiceae</taxon>
        <taxon>Eruca</taxon>
    </lineage>
</organism>
<dbReference type="InterPro" id="IPR050825">
    <property type="entry name" value="RBM42_RBP45_47-like"/>
</dbReference>
<dbReference type="PANTHER" id="PTHR47640">
    <property type="entry name" value="TRNA SELENOCYSTEINE 1-ASSOCIATED PROTEIN 1-RELATED-RELATED"/>
    <property type="match status" value="1"/>
</dbReference>
<dbReference type="Pfam" id="PF00076">
    <property type="entry name" value="RRM_1"/>
    <property type="match status" value="1"/>
</dbReference>
<keyword evidence="1" id="KW-0507">mRNA processing</keyword>
<proteinExistence type="predicted"/>
<evidence type="ECO:0000313" key="5">
    <source>
        <dbReference type="EMBL" id="CAH8385141.1"/>
    </source>
</evidence>
<dbReference type="SMART" id="SM00360">
    <property type="entry name" value="RRM"/>
    <property type="match status" value="1"/>
</dbReference>
<feature type="domain" description="RRM" evidence="4">
    <location>
        <begin position="2"/>
        <end position="76"/>
    </location>
</feature>
<reference evidence="5 6" key="1">
    <citation type="submission" date="2022-03" db="EMBL/GenBank/DDBJ databases">
        <authorList>
            <person name="Macdonald S."/>
            <person name="Ahmed S."/>
            <person name="Newling K."/>
        </authorList>
    </citation>
    <scope>NUCLEOTIDE SEQUENCE [LARGE SCALE GENOMIC DNA]</scope>
</reference>
<evidence type="ECO:0000256" key="3">
    <source>
        <dbReference type="PROSITE-ProRule" id="PRU00176"/>
    </source>
</evidence>
<sequence>MSKQYVGNVHIQVTEALLQDVFASTGPVESCKLIRKEQSSYGFVSYFDLRSAGLAIVSLNGRHLFGQPIKVNWAYASGQREDTSGMQGLCGIRKLAVQEDLLLFLSEPTGCSDCNR</sequence>
<evidence type="ECO:0000259" key="4">
    <source>
        <dbReference type="PROSITE" id="PS50102"/>
    </source>
</evidence>
<dbReference type="PROSITE" id="PS50102">
    <property type="entry name" value="RRM"/>
    <property type="match status" value="1"/>
</dbReference>
<evidence type="ECO:0000256" key="1">
    <source>
        <dbReference type="ARBA" id="ARBA00022664"/>
    </source>
</evidence>
<dbReference type="AlphaFoldDB" id="A0ABC8LNG8"/>
<dbReference type="InterPro" id="IPR012677">
    <property type="entry name" value="Nucleotide-bd_a/b_plait_sf"/>
</dbReference>
<evidence type="ECO:0000256" key="2">
    <source>
        <dbReference type="ARBA" id="ARBA00022884"/>
    </source>
</evidence>
<accession>A0ABC8LNG8</accession>
<dbReference type="Gene3D" id="3.30.70.330">
    <property type="match status" value="1"/>
</dbReference>
<keyword evidence="2 3" id="KW-0694">RNA-binding</keyword>
<dbReference type="EMBL" id="CAKOAT010652931">
    <property type="protein sequence ID" value="CAH8385141.1"/>
    <property type="molecule type" value="Genomic_DNA"/>
</dbReference>
<name>A0ABC8LNG8_ERUVS</name>
<dbReference type="GO" id="GO:0006397">
    <property type="term" value="P:mRNA processing"/>
    <property type="evidence" value="ECO:0007669"/>
    <property type="project" value="UniProtKB-KW"/>
</dbReference>